<reference evidence="2 3" key="1">
    <citation type="submission" date="2023-07" db="EMBL/GenBank/DDBJ databases">
        <title>Closed genoem sequence of Methanomicrococcus sp. Hf6.</title>
        <authorList>
            <person name="Poehlein A."/>
            <person name="Protasov E."/>
            <person name="Platt K."/>
            <person name="Reeh H."/>
            <person name="Daniel R."/>
            <person name="Brune A."/>
        </authorList>
    </citation>
    <scope>NUCLEOTIDE SEQUENCE [LARGE SCALE GENOMIC DNA]</scope>
    <source>
        <strain evidence="2 3">Hf6</strain>
    </source>
</reference>
<keyword evidence="1" id="KW-0472">Membrane</keyword>
<keyword evidence="3" id="KW-1185">Reference proteome</keyword>
<feature type="transmembrane region" description="Helical" evidence="1">
    <location>
        <begin position="123"/>
        <end position="140"/>
    </location>
</feature>
<proteinExistence type="predicted"/>
<keyword evidence="1" id="KW-1133">Transmembrane helix</keyword>
<accession>A0AA96V2B7</accession>
<evidence type="ECO:0000256" key="1">
    <source>
        <dbReference type="SAM" id="Phobius"/>
    </source>
</evidence>
<dbReference type="EMBL" id="CP131059">
    <property type="protein sequence ID" value="WNY23793.1"/>
    <property type="molecule type" value="Genomic_DNA"/>
</dbReference>
<dbReference type="KEGG" id="mehf:MmiHf6_11090"/>
<dbReference type="AlphaFoldDB" id="A0AA96V2B7"/>
<sequence length="196" mass="22326">MKRQSAAPPTTSSRSEAEGRRRWRFFPMRNEKFKTDVFCFCRCRSGFCFRGVAVYVVAVGQVSVSAAWLFALLLSVRLVLLPVSALFLEIRSHSRTCCRYLPVSVSAATFLFLFPLLPFCFCFRRYLSVSVSAATFLFLFPLLPSCFCFRRYLSVSVSAAIFLFQLAGQFSACCPPAPRASRIIFRFNFQTRSRVC</sequence>
<dbReference type="Proteomes" id="UP001302978">
    <property type="component" value="Chromosome"/>
</dbReference>
<evidence type="ECO:0008006" key="4">
    <source>
        <dbReference type="Google" id="ProtNLM"/>
    </source>
</evidence>
<evidence type="ECO:0000313" key="3">
    <source>
        <dbReference type="Proteomes" id="UP001302978"/>
    </source>
</evidence>
<name>A0AA96V2B7_9EURY</name>
<keyword evidence="1" id="KW-0812">Transmembrane</keyword>
<feature type="transmembrane region" description="Helical" evidence="1">
    <location>
        <begin position="66"/>
        <end position="88"/>
    </location>
</feature>
<organism evidence="2 3">
    <name type="scientific">Methanimicrococcus hongohii</name>
    <dbReference type="NCBI Taxonomy" id="3028295"/>
    <lineage>
        <taxon>Archaea</taxon>
        <taxon>Methanobacteriati</taxon>
        <taxon>Methanobacteriota</taxon>
        <taxon>Stenosarchaea group</taxon>
        <taxon>Methanomicrobia</taxon>
        <taxon>Methanosarcinales</taxon>
        <taxon>Methanosarcinaceae</taxon>
        <taxon>Methanimicrococcus</taxon>
    </lineage>
</organism>
<protein>
    <recommendedName>
        <fullName evidence="4">Transmembrane protein</fullName>
    </recommendedName>
</protein>
<gene>
    <name evidence="2" type="ORF">MmiHf6_11090</name>
</gene>
<feature type="transmembrane region" description="Helical" evidence="1">
    <location>
        <begin position="100"/>
        <end position="117"/>
    </location>
</feature>
<evidence type="ECO:0000313" key="2">
    <source>
        <dbReference type="EMBL" id="WNY23793.1"/>
    </source>
</evidence>